<protein>
    <submittedName>
        <fullName evidence="1">Unnamed protein product</fullName>
    </submittedName>
</protein>
<dbReference type="EMBL" id="BSXS01005729">
    <property type="protein sequence ID" value="GME84745.1"/>
    <property type="molecule type" value="Genomic_DNA"/>
</dbReference>
<name>A0ACB5TAM3_AMBMO</name>
<reference evidence="1" key="1">
    <citation type="submission" date="2023-04" db="EMBL/GenBank/DDBJ databases">
        <title>Ambrosiozyma monospora NBRC 10751.</title>
        <authorList>
            <person name="Ichikawa N."/>
            <person name="Sato H."/>
            <person name="Tonouchi N."/>
        </authorList>
    </citation>
    <scope>NUCLEOTIDE SEQUENCE</scope>
    <source>
        <strain evidence="1">NBRC 10751</strain>
    </source>
</reference>
<keyword evidence="2" id="KW-1185">Reference proteome</keyword>
<evidence type="ECO:0000313" key="1">
    <source>
        <dbReference type="EMBL" id="GME84745.1"/>
    </source>
</evidence>
<proteinExistence type="predicted"/>
<comment type="caution">
    <text evidence="1">The sequence shown here is derived from an EMBL/GenBank/DDBJ whole genome shotgun (WGS) entry which is preliminary data.</text>
</comment>
<organism evidence="1 2">
    <name type="scientific">Ambrosiozyma monospora</name>
    <name type="common">Yeast</name>
    <name type="synonym">Endomycopsis monosporus</name>
    <dbReference type="NCBI Taxonomy" id="43982"/>
    <lineage>
        <taxon>Eukaryota</taxon>
        <taxon>Fungi</taxon>
        <taxon>Dikarya</taxon>
        <taxon>Ascomycota</taxon>
        <taxon>Saccharomycotina</taxon>
        <taxon>Pichiomycetes</taxon>
        <taxon>Pichiales</taxon>
        <taxon>Pichiaceae</taxon>
        <taxon>Ambrosiozyma</taxon>
    </lineage>
</organism>
<dbReference type="Proteomes" id="UP001165064">
    <property type="component" value="Unassembled WGS sequence"/>
</dbReference>
<evidence type="ECO:0000313" key="2">
    <source>
        <dbReference type="Proteomes" id="UP001165064"/>
    </source>
</evidence>
<sequence>MASVRILNYLPSIENTQLISSYNATSPELPNSNPNPTIINRNRNGNPHANSRFNNTNSNHAFPTQQQQFQLQEGDQSLLYYGSDKWQLEIICQLGCDSTGQQRILLPFQKPIWVRPSMVNEFEIYSGGVADEPELAAQVGSNSNITGNGSGSGSGVGGRVLYARCVFDVWLFVLNECLVLHFPRSLQAIDEMNGGGFGGGHGSASGGWTSSINGNNDDAEGGIALALAIPYEKIIMCGIQNNLTSLYVGVCEVEGGKTAELYLKPDVENGSGSGSDYALFVSFRNMSNLNALQMAYAGVNELFKNVI</sequence>
<accession>A0ACB5TAM3</accession>
<gene>
    <name evidence="1" type="ORF">Amon02_000706500</name>
</gene>